<evidence type="ECO:0000313" key="2">
    <source>
        <dbReference type="Proteomes" id="UP001057402"/>
    </source>
</evidence>
<gene>
    <name evidence="1" type="ORF">MLD38_009707</name>
</gene>
<reference evidence="2" key="1">
    <citation type="journal article" date="2023" name="Front. Plant Sci.">
        <title>Chromosomal-level genome assembly of Melastoma candidum provides insights into trichome evolution.</title>
        <authorList>
            <person name="Zhong Y."/>
            <person name="Wu W."/>
            <person name="Sun C."/>
            <person name="Zou P."/>
            <person name="Liu Y."/>
            <person name="Dai S."/>
            <person name="Zhou R."/>
        </authorList>
    </citation>
    <scope>NUCLEOTIDE SEQUENCE [LARGE SCALE GENOMIC DNA]</scope>
</reference>
<proteinExistence type="predicted"/>
<dbReference type="Proteomes" id="UP001057402">
    <property type="component" value="Chromosome 3"/>
</dbReference>
<name>A0ACB9RXV2_9MYRT</name>
<comment type="caution">
    <text evidence="1">The sequence shown here is derived from an EMBL/GenBank/DDBJ whole genome shotgun (WGS) entry which is preliminary data.</text>
</comment>
<protein>
    <submittedName>
        <fullName evidence="1">Uncharacterized protein</fullName>
    </submittedName>
</protein>
<keyword evidence="2" id="KW-1185">Reference proteome</keyword>
<evidence type="ECO:0000313" key="1">
    <source>
        <dbReference type="EMBL" id="KAI4383925.1"/>
    </source>
</evidence>
<sequence>MELELLGRTLGAVVVVSLLFHLCNRTWLKAWRLRNKLLSQGVRGPAPSLLYGNLPEMQRIEAETRAKRDLGHGCDDPNPIAHDYTSTLFPYFERWRKQYGPVYMYSTGFRQHLYVTKPEFVKDMNQCADLLGKPSYLTKRLSPMMGNSITRANGSLWAQQRKIVAPEFFADKVKGMVGPMVESAETLLCSWETRIDAGGGESVEIEVTEDLTVFSAEVLSRTSFGSSYVKGKEIYSKLKSLQHAISHQNFLFTNNFFSFLPSRKKREISSLEQEVGSLIWNTVEDRRRECLEKCSHKDLLQLILEGSFSDEMLDSESSKRLVIDNCKNIYFAGHESTALTASWCVMLLAQHPEWQSRIREEVARVCGSRHPDADSLARLRTVTIVIQEVLRLYPTAVFVSREALQDVRIGNLQVPKNTCLWTLIPTLHRDPDVWGQDANEFNPQRFVNGISKACKYPQAYVPFGLGPRTCLGQHFAMAELKILLSLIISRYTFSLSPRYRHSPAFRMLVVPEHGVHIIIRKI</sequence>
<accession>A0ACB9RXV2</accession>
<organism evidence="1 2">
    <name type="scientific">Melastoma candidum</name>
    <dbReference type="NCBI Taxonomy" id="119954"/>
    <lineage>
        <taxon>Eukaryota</taxon>
        <taxon>Viridiplantae</taxon>
        <taxon>Streptophyta</taxon>
        <taxon>Embryophyta</taxon>
        <taxon>Tracheophyta</taxon>
        <taxon>Spermatophyta</taxon>
        <taxon>Magnoliopsida</taxon>
        <taxon>eudicotyledons</taxon>
        <taxon>Gunneridae</taxon>
        <taxon>Pentapetalae</taxon>
        <taxon>rosids</taxon>
        <taxon>malvids</taxon>
        <taxon>Myrtales</taxon>
        <taxon>Melastomataceae</taxon>
        <taxon>Melastomatoideae</taxon>
        <taxon>Melastomateae</taxon>
        <taxon>Melastoma</taxon>
    </lineage>
</organism>
<dbReference type="EMBL" id="CM042882">
    <property type="protein sequence ID" value="KAI4383925.1"/>
    <property type="molecule type" value="Genomic_DNA"/>
</dbReference>